<dbReference type="InterPro" id="IPR000868">
    <property type="entry name" value="Isochorismatase-like_dom"/>
</dbReference>
<protein>
    <submittedName>
        <fullName evidence="3">Isochorismatase family protein</fullName>
    </submittedName>
</protein>
<organism evidence="3 4">
    <name type="scientific">Actinomadura sediminis</name>
    <dbReference type="NCBI Taxonomy" id="1038904"/>
    <lineage>
        <taxon>Bacteria</taxon>
        <taxon>Bacillati</taxon>
        <taxon>Actinomycetota</taxon>
        <taxon>Actinomycetes</taxon>
        <taxon>Streptosporangiales</taxon>
        <taxon>Thermomonosporaceae</taxon>
        <taxon>Actinomadura</taxon>
    </lineage>
</organism>
<reference evidence="4" key="1">
    <citation type="journal article" date="2019" name="Int. J. Syst. Evol. Microbiol.">
        <title>The Global Catalogue of Microorganisms (GCM) 10K type strain sequencing project: providing services to taxonomists for standard genome sequencing and annotation.</title>
        <authorList>
            <consortium name="The Broad Institute Genomics Platform"/>
            <consortium name="The Broad Institute Genome Sequencing Center for Infectious Disease"/>
            <person name="Wu L."/>
            <person name="Ma J."/>
        </authorList>
    </citation>
    <scope>NUCLEOTIDE SEQUENCE [LARGE SCALE GENOMIC DNA]</scope>
    <source>
        <strain evidence="4">JCM 31202</strain>
    </source>
</reference>
<dbReference type="SUPFAM" id="SSF52499">
    <property type="entry name" value="Isochorismatase-like hydrolases"/>
    <property type="match status" value="1"/>
</dbReference>
<evidence type="ECO:0000313" key="4">
    <source>
        <dbReference type="Proteomes" id="UP001596972"/>
    </source>
</evidence>
<evidence type="ECO:0000256" key="1">
    <source>
        <dbReference type="ARBA" id="ARBA00022801"/>
    </source>
</evidence>
<proteinExistence type="predicted"/>
<dbReference type="CDD" id="cd00431">
    <property type="entry name" value="cysteine_hydrolases"/>
    <property type="match status" value="1"/>
</dbReference>
<dbReference type="InterPro" id="IPR036380">
    <property type="entry name" value="Isochorismatase-like_sf"/>
</dbReference>
<dbReference type="EMBL" id="JBHTJA010000086">
    <property type="protein sequence ID" value="MFD0904462.1"/>
    <property type="molecule type" value="Genomic_DNA"/>
</dbReference>
<evidence type="ECO:0000259" key="2">
    <source>
        <dbReference type="Pfam" id="PF00857"/>
    </source>
</evidence>
<evidence type="ECO:0000313" key="3">
    <source>
        <dbReference type="EMBL" id="MFD0904462.1"/>
    </source>
</evidence>
<dbReference type="Pfam" id="PF00857">
    <property type="entry name" value="Isochorismatase"/>
    <property type="match status" value="1"/>
</dbReference>
<dbReference type="PANTHER" id="PTHR43540:SF7">
    <property type="entry name" value="ISOCHORISMATASE FAMILY PROTEIN YECD"/>
    <property type="match status" value="1"/>
</dbReference>
<keyword evidence="1" id="KW-0378">Hydrolase</keyword>
<dbReference type="Gene3D" id="3.40.50.850">
    <property type="entry name" value="Isochorismatase-like"/>
    <property type="match status" value="1"/>
</dbReference>
<dbReference type="PANTHER" id="PTHR43540">
    <property type="entry name" value="PEROXYUREIDOACRYLATE/UREIDOACRYLATE AMIDOHYDROLASE-RELATED"/>
    <property type="match status" value="1"/>
</dbReference>
<sequence length="175" mass="18353">MSELIIEPARTALVVIDLQVRIVGMDVGPHAGADVVRRSARLADAFRAAGGTVVVVRAERPGVAEQPPGSGLVAEIAPRDGDLAVTKHTWNAFHRTGLHERLDERGIGALVLSGLVTNAGVESTARAASDHDYDLVFPEDAMSGFDAAAHRFAVERIFPLLGTVTTTDAVLAALG</sequence>
<name>A0ABW3EZI2_9ACTN</name>
<keyword evidence="4" id="KW-1185">Reference proteome</keyword>
<dbReference type="InterPro" id="IPR050272">
    <property type="entry name" value="Isochorismatase-like_hydrls"/>
</dbReference>
<accession>A0ABW3EZI2</accession>
<dbReference type="RefSeq" id="WP_378304337.1">
    <property type="nucleotide sequence ID" value="NZ_JBHTJA010000086.1"/>
</dbReference>
<comment type="caution">
    <text evidence="3">The sequence shown here is derived from an EMBL/GenBank/DDBJ whole genome shotgun (WGS) entry which is preliminary data.</text>
</comment>
<gene>
    <name evidence="3" type="ORF">ACFQ11_29040</name>
</gene>
<feature type="domain" description="Isochorismatase-like" evidence="2">
    <location>
        <begin position="11"/>
        <end position="168"/>
    </location>
</feature>
<dbReference type="Proteomes" id="UP001596972">
    <property type="component" value="Unassembled WGS sequence"/>
</dbReference>